<gene>
    <name evidence="2" type="primary">TPHA0M00160</name>
    <name evidence="2" type="ordered locus">TPHA_0M00160</name>
</gene>
<feature type="compositionally biased region" description="Low complexity" evidence="1">
    <location>
        <begin position="60"/>
        <end position="72"/>
    </location>
</feature>
<accession>G8C0T3</accession>
<protein>
    <submittedName>
        <fullName evidence="2">Uncharacterized protein</fullName>
    </submittedName>
</protein>
<feature type="region of interest" description="Disordered" evidence="1">
    <location>
        <begin position="60"/>
        <end position="83"/>
    </location>
</feature>
<dbReference type="GO" id="GO:0005634">
    <property type="term" value="C:nucleus"/>
    <property type="evidence" value="ECO:0007669"/>
    <property type="project" value="EnsemblFungi"/>
</dbReference>
<dbReference type="AlphaFoldDB" id="G8C0T3"/>
<dbReference type="HOGENOM" id="CLU_111692_0_0_1"/>
<dbReference type="OrthoDB" id="4069241at2759"/>
<dbReference type="OMA" id="SPAKICP"/>
<reference evidence="2 3" key="1">
    <citation type="journal article" date="2011" name="Proc. Natl. Acad. Sci. U.S.A.">
        <title>Evolutionary erosion of yeast sex chromosomes by mating-type switching accidents.</title>
        <authorList>
            <person name="Gordon J.L."/>
            <person name="Armisen D."/>
            <person name="Proux-Wera E."/>
            <person name="Oheigeartaigh S.S."/>
            <person name="Byrne K.P."/>
            <person name="Wolfe K.H."/>
        </authorList>
    </citation>
    <scope>NUCLEOTIDE SEQUENCE [LARGE SCALE GENOMIC DNA]</scope>
    <source>
        <strain evidence="3">ATCC 24235 / CBS 4417 / NBRC 1672 / NRRL Y-8282 / UCD 70-5</strain>
    </source>
</reference>
<dbReference type="STRING" id="1071381.G8C0T3"/>
<dbReference type="Proteomes" id="UP000005666">
    <property type="component" value="Chromosome 13"/>
</dbReference>
<dbReference type="EMBL" id="HE612868">
    <property type="protein sequence ID" value="CCE65594.1"/>
    <property type="molecule type" value="Genomic_DNA"/>
</dbReference>
<organism evidence="2 3">
    <name type="scientific">Tetrapisispora phaffii (strain ATCC 24235 / CBS 4417 / NBRC 1672 / NRRL Y-8282 / UCD 70-5)</name>
    <name type="common">Yeast</name>
    <name type="synonym">Fabospora phaffii</name>
    <dbReference type="NCBI Taxonomy" id="1071381"/>
    <lineage>
        <taxon>Eukaryota</taxon>
        <taxon>Fungi</taxon>
        <taxon>Dikarya</taxon>
        <taxon>Ascomycota</taxon>
        <taxon>Saccharomycotina</taxon>
        <taxon>Saccharomycetes</taxon>
        <taxon>Saccharomycetales</taxon>
        <taxon>Saccharomycetaceae</taxon>
        <taxon>Tetrapisispora</taxon>
    </lineage>
</organism>
<dbReference type="GO" id="GO:0005737">
    <property type="term" value="C:cytoplasm"/>
    <property type="evidence" value="ECO:0007669"/>
    <property type="project" value="EnsemblFungi"/>
</dbReference>
<keyword evidence="3" id="KW-1185">Reference proteome</keyword>
<feature type="compositionally biased region" description="Polar residues" evidence="1">
    <location>
        <begin position="73"/>
        <end position="82"/>
    </location>
</feature>
<sequence length="238" mass="27609">MSHTTRSRTPLSSRSINHRINNVNKITISKNSIEKVSPLKRSDIDISIALKKSPIRRSNDSALLRSRSNSRSPIKNKNSTPEPFTLFEETQDQRATVLMNHMSLTRNLRTYRDENDWEFIKENMSPNKLKNRETAQELLNKTRQNSHRQILKDLSISEHKGYIEDPRTRESSELNIHIKNGISIPSFVTPPRDKNIKDYFKVAGTFDKTVIQNTTSRSTDDIPKDKVIRKLNFNICSY</sequence>
<dbReference type="GO" id="GO:0031397">
    <property type="term" value="P:negative regulation of protein ubiquitination"/>
    <property type="evidence" value="ECO:0007669"/>
    <property type="project" value="EnsemblFungi"/>
</dbReference>
<evidence type="ECO:0000313" key="2">
    <source>
        <dbReference type="EMBL" id="CCE65594.1"/>
    </source>
</evidence>
<evidence type="ECO:0000313" key="3">
    <source>
        <dbReference type="Proteomes" id="UP000005666"/>
    </source>
</evidence>
<evidence type="ECO:0000256" key="1">
    <source>
        <dbReference type="SAM" id="MobiDB-lite"/>
    </source>
</evidence>
<dbReference type="GO" id="GO:0055105">
    <property type="term" value="F:ubiquitin-protein transferase inhibitor activity"/>
    <property type="evidence" value="ECO:0007669"/>
    <property type="project" value="EnsemblFungi"/>
</dbReference>
<name>G8C0T3_TETPH</name>
<dbReference type="KEGG" id="tpf:TPHA_0M00160"/>
<dbReference type="GeneID" id="11531826"/>
<dbReference type="RefSeq" id="XP_003688028.1">
    <property type="nucleotide sequence ID" value="XM_003687980.1"/>
</dbReference>
<proteinExistence type="predicted"/>
<dbReference type="CDD" id="cd22876">
    <property type="entry name" value="Acm1_CIR"/>
    <property type="match status" value="1"/>
</dbReference>
<dbReference type="eggNOG" id="ENOG502S399">
    <property type="taxonomic scope" value="Eukaryota"/>
</dbReference>